<evidence type="ECO:0000313" key="2">
    <source>
        <dbReference type="Proteomes" id="UP000553963"/>
    </source>
</evidence>
<gene>
    <name evidence="1" type="ORF">GGR25_004552</name>
</gene>
<keyword evidence="2" id="KW-1185">Reference proteome</keyword>
<comment type="caution">
    <text evidence="1">The sequence shown here is derived from an EMBL/GenBank/DDBJ whole genome shotgun (WGS) entry which is preliminary data.</text>
</comment>
<dbReference type="RefSeq" id="WP_183401127.1">
    <property type="nucleotide sequence ID" value="NZ_JACIDS010000006.1"/>
</dbReference>
<reference evidence="1 2" key="1">
    <citation type="submission" date="2020-08" db="EMBL/GenBank/DDBJ databases">
        <title>Genomic Encyclopedia of Type Strains, Phase IV (KMG-IV): sequencing the most valuable type-strain genomes for metagenomic binning, comparative biology and taxonomic classification.</title>
        <authorList>
            <person name="Goeker M."/>
        </authorList>
    </citation>
    <scope>NUCLEOTIDE SEQUENCE [LARGE SCALE GENOMIC DNA]</scope>
    <source>
        <strain evidence="1 2">DSM 25966</strain>
    </source>
</reference>
<protein>
    <submittedName>
        <fullName evidence="1">Uncharacterized protein</fullName>
    </submittedName>
</protein>
<proteinExistence type="predicted"/>
<evidence type="ECO:0000313" key="1">
    <source>
        <dbReference type="EMBL" id="MBB3933479.1"/>
    </source>
</evidence>
<dbReference type="EMBL" id="JACIDS010000006">
    <property type="protein sequence ID" value="MBB3933479.1"/>
    <property type="molecule type" value="Genomic_DNA"/>
</dbReference>
<accession>A0A840AT94</accession>
<dbReference type="AlphaFoldDB" id="A0A840AT94"/>
<organism evidence="1 2">
    <name type="scientific">Kaistia hirudinis</name>
    <dbReference type="NCBI Taxonomy" id="1293440"/>
    <lineage>
        <taxon>Bacteria</taxon>
        <taxon>Pseudomonadati</taxon>
        <taxon>Pseudomonadota</taxon>
        <taxon>Alphaproteobacteria</taxon>
        <taxon>Hyphomicrobiales</taxon>
        <taxon>Kaistiaceae</taxon>
        <taxon>Kaistia</taxon>
    </lineage>
</organism>
<name>A0A840AT94_9HYPH</name>
<dbReference type="Proteomes" id="UP000553963">
    <property type="component" value="Unassembled WGS sequence"/>
</dbReference>
<sequence length="63" mass="7043">MLRRIYLTAAREQLVAEGKIRRMSKADAILNKVIASGAACLSEDDRALYDLKLIPLIESMSLH</sequence>